<evidence type="ECO:0000313" key="1">
    <source>
        <dbReference type="EMBL" id="GFQ65993.1"/>
    </source>
</evidence>
<dbReference type="AlphaFoldDB" id="A0A8X6EYI5"/>
<dbReference type="OrthoDB" id="6437323at2759"/>
<dbReference type="Proteomes" id="UP000887116">
    <property type="component" value="Unassembled WGS sequence"/>
</dbReference>
<dbReference type="EMBL" id="BMAO01030138">
    <property type="protein sequence ID" value="GFQ65993.1"/>
    <property type="molecule type" value="Genomic_DNA"/>
</dbReference>
<sequence>MLLEPKVINTKKKISEIRLLPWTSERLSAFKYKPNVDYSMDEIVNLGPRLPCSWCRALKWKIETQCMCCSGGKVQLPNLEPYPEHLYSLLTHQDPLSEHFLSTICKYSGCFQMTSFGAKEIKEGNFMPTFKVQVQVYHIIGSLIAGDHQKPLFLQIYFMGDDHCEKDIRCSIYPEIKPELISTSKVTA</sequence>
<reference evidence="1" key="1">
    <citation type="submission" date="2020-07" db="EMBL/GenBank/DDBJ databases">
        <title>Multicomponent nature underlies the extraordinary mechanical properties of spider dragline silk.</title>
        <authorList>
            <person name="Kono N."/>
            <person name="Nakamura H."/>
            <person name="Mori M."/>
            <person name="Yoshida Y."/>
            <person name="Ohtoshi R."/>
            <person name="Malay A.D."/>
            <person name="Moran D.A.P."/>
            <person name="Tomita M."/>
            <person name="Numata K."/>
            <person name="Arakawa K."/>
        </authorList>
    </citation>
    <scope>NUCLEOTIDE SEQUENCE</scope>
</reference>
<organism evidence="1 2">
    <name type="scientific">Trichonephila clavata</name>
    <name type="common">Joro spider</name>
    <name type="synonym">Nephila clavata</name>
    <dbReference type="NCBI Taxonomy" id="2740835"/>
    <lineage>
        <taxon>Eukaryota</taxon>
        <taxon>Metazoa</taxon>
        <taxon>Ecdysozoa</taxon>
        <taxon>Arthropoda</taxon>
        <taxon>Chelicerata</taxon>
        <taxon>Arachnida</taxon>
        <taxon>Araneae</taxon>
        <taxon>Araneomorphae</taxon>
        <taxon>Entelegynae</taxon>
        <taxon>Araneoidea</taxon>
        <taxon>Nephilidae</taxon>
        <taxon>Trichonephila</taxon>
    </lineage>
</organism>
<comment type="caution">
    <text evidence="1">The sequence shown here is derived from an EMBL/GenBank/DDBJ whole genome shotgun (WGS) entry which is preliminary data.</text>
</comment>
<proteinExistence type="predicted"/>
<name>A0A8X6EYI5_TRICU</name>
<protein>
    <submittedName>
        <fullName evidence="1">Uncharacterized protein</fullName>
    </submittedName>
</protein>
<dbReference type="PANTHER" id="PTHR45786">
    <property type="entry name" value="DNA BINDING PROTEIN-LIKE"/>
    <property type="match status" value="1"/>
</dbReference>
<evidence type="ECO:0000313" key="2">
    <source>
        <dbReference type="Proteomes" id="UP000887116"/>
    </source>
</evidence>
<accession>A0A8X6EYI5</accession>
<gene>
    <name evidence="1" type="primary">EVAR_37518_1</name>
    <name evidence="1" type="ORF">TNCT_108461</name>
</gene>
<keyword evidence="2" id="KW-1185">Reference proteome</keyword>
<dbReference type="PANTHER" id="PTHR45786:SF74">
    <property type="entry name" value="ATP-DEPENDENT DNA HELICASE"/>
    <property type="match status" value="1"/>
</dbReference>